<keyword evidence="2 10" id="KW-0813">Transport</keyword>
<dbReference type="EMBL" id="QGDO01000001">
    <property type="protein sequence ID" value="PWJ45027.1"/>
    <property type="molecule type" value="Genomic_DNA"/>
</dbReference>
<dbReference type="InterPro" id="IPR008969">
    <property type="entry name" value="CarboxyPept-like_regulatory"/>
</dbReference>
<dbReference type="PANTHER" id="PTHR30069">
    <property type="entry name" value="TONB-DEPENDENT OUTER MEMBRANE RECEPTOR"/>
    <property type="match status" value="1"/>
</dbReference>
<dbReference type="PANTHER" id="PTHR30069:SF29">
    <property type="entry name" value="HEMOGLOBIN AND HEMOGLOBIN-HAPTOGLOBIN-BINDING PROTEIN 1-RELATED"/>
    <property type="match status" value="1"/>
</dbReference>
<evidence type="ECO:0000256" key="8">
    <source>
        <dbReference type="ARBA" id="ARBA00023170"/>
    </source>
</evidence>
<comment type="subcellular location">
    <subcellularLocation>
        <location evidence="1 10">Cell outer membrane</location>
        <topology evidence="1 10">Multi-pass membrane protein</topology>
    </subcellularLocation>
</comment>
<dbReference type="Proteomes" id="UP000245535">
    <property type="component" value="Unassembled WGS sequence"/>
</dbReference>
<dbReference type="InterPro" id="IPR000531">
    <property type="entry name" value="Beta-barrel_TonB"/>
</dbReference>
<keyword evidence="3 10" id="KW-1134">Transmembrane beta strand</keyword>
<dbReference type="OrthoDB" id="9768177at2"/>
<dbReference type="Gene3D" id="2.170.130.10">
    <property type="entry name" value="TonB-dependent receptor, plug domain"/>
    <property type="match status" value="1"/>
</dbReference>
<dbReference type="InterPro" id="IPR039426">
    <property type="entry name" value="TonB-dep_rcpt-like"/>
</dbReference>
<dbReference type="PROSITE" id="PS52016">
    <property type="entry name" value="TONB_DEPENDENT_REC_3"/>
    <property type="match status" value="1"/>
</dbReference>
<dbReference type="Pfam" id="PF07715">
    <property type="entry name" value="Plug"/>
    <property type="match status" value="1"/>
</dbReference>
<evidence type="ECO:0000313" key="17">
    <source>
        <dbReference type="Proteomes" id="UP000245535"/>
    </source>
</evidence>
<keyword evidence="8" id="KW-0675">Receptor</keyword>
<evidence type="ECO:0000256" key="11">
    <source>
        <dbReference type="RuleBase" id="RU003357"/>
    </source>
</evidence>
<name>A0A316A5I2_SEDFL</name>
<evidence type="ECO:0000256" key="6">
    <source>
        <dbReference type="ARBA" id="ARBA00023077"/>
    </source>
</evidence>
<evidence type="ECO:0000256" key="10">
    <source>
        <dbReference type="PROSITE-ProRule" id="PRU01360"/>
    </source>
</evidence>
<comment type="similarity">
    <text evidence="10 11">Belongs to the TonB-dependent receptor family.</text>
</comment>
<feature type="region of interest" description="Disordered" evidence="12">
    <location>
        <begin position="403"/>
        <end position="433"/>
    </location>
</feature>
<dbReference type="InterPro" id="IPR023997">
    <property type="entry name" value="TonB-dep_OMP_SusC/RagA_CS"/>
</dbReference>
<dbReference type="InterPro" id="IPR023996">
    <property type="entry name" value="TonB-dep_OMP_SusC/RagA"/>
</dbReference>
<feature type="domain" description="TonB-dependent receptor-like beta-barrel" evidence="14">
    <location>
        <begin position="407"/>
        <end position="996"/>
    </location>
</feature>
<feature type="signal peptide" evidence="13">
    <location>
        <begin position="1"/>
        <end position="19"/>
    </location>
</feature>
<dbReference type="Gene3D" id="2.60.40.1120">
    <property type="entry name" value="Carboxypeptidase-like, regulatory domain"/>
    <property type="match status" value="1"/>
</dbReference>
<dbReference type="Pfam" id="PF00593">
    <property type="entry name" value="TonB_dep_Rec_b-barrel"/>
    <property type="match status" value="1"/>
</dbReference>
<dbReference type="SUPFAM" id="SSF49464">
    <property type="entry name" value="Carboxypeptidase regulatory domain-like"/>
    <property type="match status" value="1"/>
</dbReference>
<feature type="compositionally biased region" description="Low complexity" evidence="12">
    <location>
        <begin position="406"/>
        <end position="418"/>
    </location>
</feature>
<evidence type="ECO:0000256" key="3">
    <source>
        <dbReference type="ARBA" id="ARBA00022452"/>
    </source>
</evidence>
<feature type="chain" id="PRO_5016251341" evidence="13">
    <location>
        <begin position="20"/>
        <end position="1039"/>
    </location>
</feature>
<dbReference type="Pfam" id="PF13715">
    <property type="entry name" value="CarbopepD_reg_2"/>
    <property type="match status" value="1"/>
</dbReference>
<gene>
    <name evidence="16" type="ORF">BC781_1011425</name>
</gene>
<keyword evidence="9 10" id="KW-0998">Cell outer membrane</keyword>
<dbReference type="GO" id="GO:0015344">
    <property type="term" value="F:siderophore uptake transmembrane transporter activity"/>
    <property type="evidence" value="ECO:0007669"/>
    <property type="project" value="TreeGrafter"/>
</dbReference>
<evidence type="ECO:0000256" key="5">
    <source>
        <dbReference type="ARBA" id="ARBA00022729"/>
    </source>
</evidence>
<keyword evidence="4 10" id="KW-0812">Transmembrane</keyword>
<dbReference type="InterPro" id="IPR036942">
    <property type="entry name" value="Beta-barrel_TonB_sf"/>
</dbReference>
<dbReference type="Gene3D" id="2.40.170.20">
    <property type="entry name" value="TonB-dependent receptor, beta-barrel domain"/>
    <property type="match status" value="1"/>
</dbReference>
<organism evidence="16 17">
    <name type="scientific">Sediminitomix flava</name>
    <dbReference type="NCBI Taxonomy" id="379075"/>
    <lineage>
        <taxon>Bacteria</taxon>
        <taxon>Pseudomonadati</taxon>
        <taxon>Bacteroidota</taxon>
        <taxon>Cytophagia</taxon>
        <taxon>Cytophagales</taxon>
        <taxon>Flammeovirgaceae</taxon>
        <taxon>Sediminitomix</taxon>
    </lineage>
</organism>
<evidence type="ECO:0000313" key="16">
    <source>
        <dbReference type="EMBL" id="PWJ45027.1"/>
    </source>
</evidence>
<keyword evidence="17" id="KW-1185">Reference proteome</keyword>
<evidence type="ECO:0000259" key="14">
    <source>
        <dbReference type="Pfam" id="PF00593"/>
    </source>
</evidence>
<dbReference type="SUPFAM" id="SSF56935">
    <property type="entry name" value="Porins"/>
    <property type="match status" value="1"/>
</dbReference>
<evidence type="ECO:0000256" key="4">
    <source>
        <dbReference type="ARBA" id="ARBA00022692"/>
    </source>
</evidence>
<evidence type="ECO:0000256" key="13">
    <source>
        <dbReference type="SAM" id="SignalP"/>
    </source>
</evidence>
<evidence type="ECO:0000256" key="2">
    <source>
        <dbReference type="ARBA" id="ARBA00022448"/>
    </source>
</evidence>
<evidence type="ECO:0000259" key="15">
    <source>
        <dbReference type="Pfam" id="PF07715"/>
    </source>
</evidence>
<dbReference type="NCBIfam" id="TIGR04057">
    <property type="entry name" value="SusC_RagA_signa"/>
    <property type="match status" value="1"/>
</dbReference>
<keyword evidence="7 10" id="KW-0472">Membrane</keyword>
<dbReference type="GO" id="GO:0044718">
    <property type="term" value="P:siderophore transmembrane transport"/>
    <property type="evidence" value="ECO:0007669"/>
    <property type="project" value="TreeGrafter"/>
</dbReference>
<protein>
    <submittedName>
        <fullName evidence="16">TonB-linked SusC/RagA family outer membrane protein</fullName>
    </submittedName>
</protein>
<dbReference type="NCBIfam" id="TIGR04056">
    <property type="entry name" value="OMP_RagA_SusC"/>
    <property type="match status" value="1"/>
</dbReference>
<dbReference type="AlphaFoldDB" id="A0A316A5I2"/>
<evidence type="ECO:0000256" key="9">
    <source>
        <dbReference type="ARBA" id="ARBA00023237"/>
    </source>
</evidence>
<evidence type="ECO:0000256" key="12">
    <source>
        <dbReference type="SAM" id="MobiDB-lite"/>
    </source>
</evidence>
<accession>A0A316A5I2</accession>
<proteinExistence type="inferred from homology"/>
<keyword evidence="5 13" id="KW-0732">Signal</keyword>
<dbReference type="RefSeq" id="WP_109616481.1">
    <property type="nucleotide sequence ID" value="NZ_QGDO01000001.1"/>
</dbReference>
<comment type="caution">
    <text evidence="16">The sequence shown here is derived from an EMBL/GenBank/DDBJ whole genome shotgun (WGS) entry which is preliminary data.</text>
</comment>
<dbReference type="InterPro" id="IPR012910">
    <property type="entry name" value="Plug_dom"/>
</dbReference>
<dbReference type="GO" id="GO:0009279">
    <property type="term" value="C:cell outer membrane"/>
    <property type="evidence" value="ECO:0007669"/>
    <property type="project" value="UniProtKB-SubCell"/>
</dbReference>
<feature type="domain" description="TonB-dependent receptor plug" evidence="15">
    <location>
        <begin position="114"/>
        <end position="237"/>
    </location>
</feature>
<reference evidence="16 17" key="1">
    <citation type="submission" date="2018-03" db="EMBL/GenBank/DDBJ databases">
        <title>Genomic Encyclopedia of Archaeal and Bacterial Type Strains, Phase II (KMG-II): from individual species to whole genera.</title>
        <authorList>
            <person name="Goeker M."/>
        </authorList>
    </citation>
    <scope>NUCLEOTIDE SEQUENCE [LARGE SCALE GENOMIC DNA]</scope>
    <source>
        <strain evidence="16 17">DSM 28229</strain>
    </source>
</reference>
<evidence type="ECO:0000256" key="7">
    <source>
        <dbReference type="ARBA" id="ARBA00023136"/>
    </source>
</evidence>
<keyword evidence="6 11" id="KW-0798">TonB box</keyword>
<evidence type="ECO:0000256" key="1">
    <source>
        <dbReference type="ARBA" id="ARBA00004571"/>
    </source>
</evidence>
<dbReference type="InterPro" id="IPR037066">
    <property type="entry name" value="Plug_dom_sf"/>
</dbReference>
<sequence>MRKLLLLTVMLVSTFWSFAQERTVTGVVNDSNGEPLPGVAVLVKGTTVGSATNLEGSYTLSLPEDATTLVFRLIGFVEQEVALGNQSTINVTLAEDVEQLDEVVVTAFGVQKSKRALTYAVQSVDAANLVSSQETNVVSALSGKVSGVQVTQSSGAAGGGSYIKIRGNASLTGNNQPLFVIDGVPVNNSMSFTEDPRSGAAESNRLIDLNPDDIQDMTVLKGGSAAALYGSRAANGVVMITTKKGKLGSKLTANYSYSVEGSTVNKLPEIQNEYGQGWYGEYLAPETGNPFSFGPKISEDPDLKAYDNVGSFFQTGLKQEHSFNISGGNEVATIYASVSRLEQEGIVPMNTFERTSARVTATAKFNDLVKLTSSANYTNSGGRRIQQGSNTSGLMLGLLRTSPTFDNSNGSDDPSDPSAYLNPDGTQRNYRGGGGYDNPYWTINQNPMIDDVNRFMGYSKVDVTPLEGLTVTYRFGIDTYSDKRKQQFAIGSRTVPAGRLINYNLFNTEITSDILVNYSKTFGEKLGMNILLGHSLNHRNNTSNYIQGEGLVMPDFYNMSNAGTITTTEDEYTIRTVGSFIDASFDYNNTLFLGATLRRDVASTFGSATDNSFIYPSVSGSFVFSELLDVDAISYGKIRANWSQVGNQPPVYVTQTYQTQAFPVSGWIDAFEFPFGGQLGLTESNILGNAYLKPEKVFTQELGLEMNFFENRVGFDVTGYVKRSEDLIIAVPVATSSGYTSTYMNAGIMENRGVEVALNVTPIKTETGFTWDMNVNFTKNVNEVLELAEGVDVISLPYGFSGANQRLVKGEAYGTLYGSVWDTDDNGNVLIGLDGVPKVAAGEAIIGDPNPDWLAGIRNTFTYKGLSLSALIDIRQGGDIWNGTRGALNYFGMSAESADGRNEDFVFQGVYAESGETADGKSVQAGDANSTAITKNIDWYASGPGSGFTGPSQPYIEDGGWVRLRELTLNYQLPSSLLSKVPGIKGARVSITGRNLWLKTDYTGVDPETNLGGAINAQGADYFNMPSTKGVSGTIRLTF</sequence>